<dbReference type="AlphaFoldDB" id="A0A8J7R0F9"/>
<dbReference type="InterPro" id="IPR031856">
    <property type="entry name" value="YdaS_toxin-like"/>
</dbReference>
<dbReference type="Gene3D" id="1.10.260.40">
    <property type="entry name" value="lambda repressor-like DNA-binding domains"/>
    <property type="match status" value="1"/>
</dbReference>
<dbReference type="CDD" id="cd00093">
    <property type="entry name" value="HTH_XRE"/>
    <property type="match status" value="1"/>
</dbReference>
<dbReference type="InterPro" id="IPR001387">
    <property type="entry name" value="Cro/C1-type_HTH"/>
</dbReference>
<dbReference type="GO" id="GO:0003677">
    <property type="term" value="F:DNA binding"/>
    <property type="evidence" value="ECO:0007669"/>
    <property type="project" value="InterPro"/>
</dbReference>
<accession>A0A8J7R0F9</accession>
<dbReference type="Pfam" id="PF15943">
    <property type="entry name" value="YdaS_toxin"/>
    <property type="match status" value="1"/>
</dbReference>
<protein>
    <submittedName>
        <fullName evidence="2">Helix-turn-helix domain-containing protein</fullName>
    </submittedName>
</protein>
<reference evidence="2" key="1">
    <citation type="submission" date="2021-03" db="EMBL/GenBank/DDBJ databases">
        <title>Genome sequencing and assembly of Tianweitania sediminis.</title>
        <authorList>
            <person name="Chhetri G."/>
        </authorList>
    </citation>
    <scope>NUCLEOTIDE SEQUENCE</scope>
    <source>
        <strain evidence="2">Z8</strain>
    </source>
</reference>
<sequence>MRHATPEDALVAAVQAAGSFSALARMLGITPQAVQQWRIVPAAKALQVAQLCGVSVQELRPDIFGSPAPAGTTSLSAGGAAGPVTGVPGPAVAEGC</sequence>
<organism evidence="2 3">
    <name type="scientific">Tianweitania sediminis</name>
    <dbReference type="NCBI Taxonomy" id="1502156"/>
    <lineage>
        <taxon>Bacteria</taxon>
        <taxon>Pseudomonadati</taxon>
        <taxon>Pseudomonadota</taxon>
        <taxon>Alphaproteobacteria</taxon>
        <taxon>Hyphomicrobiales</taxon>
        <taxon>Phyllobacteriaceae</taxon>
        <taxon>Tianweitania</taxon>
    </lineage>
</organism>
<gene>
    <name evidence="2" type="ORF">J5Y06_13195</name>
</gene>
<keyword evidence="3" id="KW-1185">Reference proteome</keyword>
<evidence type="ECO:0000313" key="2">
    <source>
        <dbReference type="EMBL" id="MBP0439610.1"/>
    </source>
</evidence>
<proteinExistence type="predicted"/>
<comment type="caution">
    <text evidence="2">The sequence shown here is derived from an EMBL/GenBank/DDBJ whole genome shotgun (WGS) entry which is preliminary data.</text>
</comment>
<dbReference type="RefSeq" id="WP_209335651.1">
    <property type="nucleotide sequence ID" value="NZ_JAGIYY010000004.1"/>
</dbReference>
<evidence type="ECO:0000313" key="3">
    <source>
        <dbReference type="Proteomes" id="UP000666240"/>
    </source>
</evidence>
<dbReference type="Proteomes" id="UP000666240">
    <property type="component" value="Unassembled WGS sequence"/>
</dbReference>
<feature type="region of interest" description="Disordered" evidence="1">
    <location>
        <begin position="67"/>
        <end position="96"/>
    </location>
</feature>
<dbReference type="EMBL" id="JAGIYY010000004">
    <property type="protein sequence ID" value="MBP0439610.1"/>
    <property type="molecule type" value="Genomic_DNA"/>
</dbReference>
<name>A0A8J7R0F9_9HYPH</name>
<dbReference type="InterPro" id="IPR010982">
    <property type="entry name" value="Lambda_DNA-bd_dom_sf"/>
</dbReference>
<dbReference type="SUPFAM" id="SSF47413">
    <property type="entry name" value="lambda repressor-like DNA-binding domains"/>
    <property type="match status" value="1"/>
</dbReference>
<feature type="compositionally biased region" description="Low complexity" evidence="1">
    <location>
        <begin position="68"/>
        <end position="96"/>
    </location>
</feature>
<evidence type="ECO:0000256" key="1">
    <source>
        <dbReference type="SAM" id="MobiDB-lite"/>
    </source>
</evidence>